<evidence type="ECO:0000313" key="1">
    <source>
        <dbReference type="EMBL" id="MDA0634327.1"/>
    </source>
</evidence>
<organism evidence="1 2">
    <name type="scientific">Nonomuraea corallina</name>
    <dbReference type="NCBI Taxonomy" id="2989783"/>
    <lineage>
        <taxon>Bacteria</taxon>
        <taxon>Bacillati</taxon>
        <taxon>Actinomycetota</taxon>
        <taxon>Actinomycetes</taxon>
        <taxon>Streptosporangiales</taxon>
        <taxon>Streptosporangiaceae</taxon>
        <taxon>Nonomuraea</taxon>
    </lineage>
</organism>
<accession>A0ABT4SAT9</accession>
<reference evidence="1" key="1">
    <citation type="submission" date="2022-11" db="EMBL/GenBank/DDBJ databases">
        <title>Nonomuraea corallina sp. nov., a new species of the genus Nonomuraea isolated from sea side sediment in Thai sea.</title>
        <authorList>
            <person name="Ngamcharungchit C."/>
            <person name="Matsumoto A."/>
            <person name="Suriyachadkun C."/>
            <person name="Panbangred W."/>
            <person name="Inahashi Y."/>
            <person name="Intra B."/>
        </authorList>
    </citation>
    <scope>NUCLEOTIDE SEQUENCE</scope>
    <source>
        <strain evidence="1">MCN248</strain>
    </source>
</reference>
<name>A0ABT4SAT9_9ACTN</name>
<dbReference type="RefSeq" id="WP_270155138.1">
    <property type="nucleotide sequence ID" value="NZ_JAPNNL010000040.1"/>
</dbReference>
<keyword evidence="2" id="KW-1185">Reference proteome</keyword>
<evidence type="ECO:0000313" key="2">
    <source>
        <dbReference type="Proteomes" id="UP001144036"/>
    </source>
</evidence>
<protein>
    <recommendedName>
        <fullName evidence="3">DUF948 domain-containing protein</fullName>
    </recommendedName>
</protein>
<gene>
    <name evidence="1" type="ORF">OUY22_12955</name>
</gene>
<comment type="caution">
    <text evidence="1">The sequence shown here is derived from an EMBL/GenBank/DDBJ whole genome shotgun (WGS) entry which is preliminary data.</text>
</comment>
<evidence type="ECO:0008006" key="3">
    <source>
        <dbReference type="Google" id="ProtNLM"/>
    </source>
</evidence>
<dbReference type="Proteomes" id="UP001144036">
    <property type="component" value="Unassembled WGS sequence"/>
</dbReference>
<proteinExistence type="predicted"/>
<sequence length="51" mass="5309">MTWILVSIGLGVAGVAVLGVAAARVTSAAAELNRTITHVRHQFHRKEDAGG</sequence>
<dbReference type="EMBL" id="JAPNNL010000040">
    <property type="protein sequence ID" value="MDA0634327.1"/>
    <property type="molecule type" value="Genomic_DNA"/>
</dbReference>